<dbReference type="InterPro" id="IPR032774">
    <property type="entry name" value="WG_beta_rep"/>
</dbReference>
<gene>
    <name evidence="1" type="ORF">Epro_1090</name>
</gene>
<protein>
    <recommendedName>
        <fullName evidence="3">WG repeat-containing protein</fullName>
    </recommendedName>
</protein>
<dbReference type="PANTHER" id="PTHR37841">
    <property type="entry name" value="GLR2918 PROTEIN"/>
    <property type="match status" value="1"/>
</dbReference>
<name>A0A0G3WLY8_9BACT</name>
<evidence type="ECO:0000313" key="1">
    <source>
        <dbReference type="EMBL" id="AKL98469.1"/>
    </source>
</evidence>
<dbReference type="AlphaFoldDB" id="A0A0G3WLY8"/>
<dbReference type="EMBL" id="CP009498">
    <property type="protein sequence ID" value="AKL98469.1"/>
    <property type="molecule type" value="Genomic_DNA"/>
</dbReference>
<dbReference type="Pfam" id="PF14903">
    <property type="entry name" value="WG_beta_rep"/>
    <property type="match status" value="6"/>
</dbReference>
<keyword evidence="2" id="KW-1185">Reference proteome</keyword>
<evidence type="ECO:0000313" key="2">
    <source>
        <dbReference type="Proteomes" id="UP000035337"/>
    </source>
</evidence>
<dbReference type="KEGG" id="epo:Epro_1090"/>
<accession>A0A0G3WLY8</accession>
<evidence type="ECO:0008006" key="3">
    <source>
        <dbReference type="Google" id="ProtNLM"/>
    </source>
</evidence>
<sequence>MMKQTITPIIYNKTIFENKDSLIKKKSFWAGSSLYMDEETKLLKVNLPDSQAFNVNCHATFALENGKRATSLEFNYLDNFHEKLALVGVSGKGYGFINKNIDFVIPPKYNCAKAFHNGFALVSNWNEQTKKDEWLFVDKEGKEYYFENNYVEICNNCEDMFRVSTEKLQLAYYSDHEDNAGLWGYVDGKGKEVITPQYIYAYDFQNGVALVCKGKWEWTDEGGVTFFPGQKWEKKMKGGYVSDKEFWGIIDKTGKEIVPCKFDEIQFFYSWYDTGNTQYLKAHYGGWKNGKWGIIDLSGQWIVKPIFEALGYEVFNDDYFEFYSEDSLADVPIGIYSIKEQKVLFEPQFFDVDFNDNGTIIVEMYDKNLNRNITQIIDKAGKPIFKSKWSSIYNEKDGLYQVWIMEKGKRLHGLIDNLGNEILPCKYENINWLDDTMVKEHWCIFKQNGKCGVMTFDEKIIIDPIYDELRKVNNYFFYATLKEKEGLLDKKGAVILPAQYKSISVYNNLIIARDEDGSTLYSILQKNIPEKTKKIEM</sequence>
<reference evidence="1 2" key="1">
    <citation type="submission" date="2014-09" db="EMBL/GenBank/DDBJ databases">
        <title>Complete genome sequence of Endomicrobium proavitum.</title>
        <authorList>
            <person name="Zheng H."/>
        </authorList>
    </citation>
    <scope>NUCLEOTIDE SEQUENCE [LARGE SCALE GENOMIC DNA]</scope>
    <source>
        <strain evidence="1 2">Rsa215</strain>
    </source>
</reference>
<dbReference type="RefSeq" id="WP_082121514.1">
    <property type="nucleotide sequence ID" value="NZ_CP009498.1"/>
</dbReference>
<proteinExistence type="predicted"/>
<dbReference type="OrthoDB" id="210273at2"/>
<organism evidence="1 2">
    <name type="scientific">Endomicrobium proavitum</name>
    <dbReference type="NCBI Taxonomy" id="1408281"/>
    <lineage>
        <taxon>Bacteria</taxon>
        <taxon>Pseudomonadati</taxon>
        <taxon>Elusimicrobiota</taxon>
        <taxon>Endomicrobiia</taxon>
        <taxon>Endomicrobiales</taxon>
        <taxon>Endomicrobiaceae</taxon>
        <taxon>Endomicrobium</taxon>
    </lineage>
</organism>
<dbReference type="STRING" id="1408281.Epro_1090"/>
<dbReference type="Proteomes" id="UP000035337">
    <property type="component" value="Chromosome"/>
</dbReference>
<dbReference type="PANTHER" id="PTHR37841:SF1">
    <property type="entry name" value="DUF3298 DOMAIN-CONTAINING PROTEIN"/>
    <property type="match status" value="1"/>
</dbReference>